<proteinExistence type="predicted"/>
<dbReference type="EMBL" id="CAJJDO010000081">
    <property type="protein sequence ID" value="CAD8183789.1"/>
    <property type="molecule type" value="Genomic_DNA"/>
</dbReference>
<dbReference type="AlphaFoldDB" id="A0A8S1W7H3"/>
<dbReference type="Proteomes" id="UP000689195">
    <property type="component" value="Unassembled WGS sequence"/>
</dbReference>
<dbReference type="PROSITE" id="PS50294">
    <property type="entry name" value="WD_REPEATS_REGION"/>
    <property type="match status" value="1"/>
</dbReference>
<dbReference type="InterPro" id="IPR001680">
    <property type="entry name" value="WD40_rpt"/>
</dbReference>
<dbReference type="PROSITE" id="PS50082">
    <property type="entry name" value="WD_REPEATS_2"/>
    <property type="match status" value="1"/>
</dbReference>
<feature type="coiled-coil region" evidence="2">
    <location>
        <begin position="203"/>
        <end position="230"/>
    </location>
</feature>
<evidence type="ECO:0000313" key="4">
    <source>
        <dbReference type="Proteomes" id="UP000689195"/>
    </source>
</evidence>
<dbReference type="Pfam" id="PF00400">
    <property type="entry name" value="WD40"/>
    <property type="match status" value="1"/>
</dbReference>
<reference evidence="3" key="1">
    <citation type="submission" date="2021-01" db="EMBL/GenBank/DDBJ databases">
        <authorList>
            <consortium name="Genoscope - CEA"/>
            <person name="William W."/>
        </authorList>
    </citation>
    <scope>NUCLEOTIDE SEQUENCE</scope>
</reference>
<feature type="coiled-coil region" evidence="2">
    <location>
        <begin position="114"/>
        <end position="141"/>
    </location>
</feature>
<keyword evidence="4" id="KW-1185">Reference proteome</keyword>
<protein>
    <submittedName>
        <fullName evidence="3">Uncharacterized protein</fullName>
    </submittedName>
</protein>
<comment type="caution">
    <text evidence="3">The sequence shown here is derived from an EMBL/GenBank/DDBJ whole genome shotgun (WGS) entry which is preliminary data.</text>
</comment>
<dbReference type="OrthoDB" id="406844at2759"/>
<gene>
    <name evidence="3" type="ORF">PPENT_87.1.T0810179</name>
</gene>
<dbReference type="SMART" id="SM00320">
    <property type="entry name" value="WD40"/>
    <property type="match status" value="1"/>
</dbReference>
<keyword evidence="2" id="KW-0175">Coiled coil</keyword>
<sequence length="465" mass="55672">MNLLNSQNLVKKLKEQLCTLLSEQLMVSKDVLEDLLKQKQKKFNNQNLICEKHQKNPIRYTRLSKFQEQWAIYKQIYITDMKLKIQNFNQNQEWLKQIMNDLQLKLNSFIEEHKIKLIDNIQLYQNQIAQLKSKEEIQRSELTKDKTNEIANIFSKKNFLEYMINQQLKIESWKETQAILLKVSLKIYLIFFKVNCLKNCKLHQRLKVQMKKNKKQLQRINLNMRNYNNTQSNKMMNVMQLQQIKIISCNCRMFIKNSNILISEWSIKIIQVINEHSSYVNYLAFMKQKILFFLGVMIRRQEYGKKNNKFWNCSYILEGHEGTIFCLICHSKEDLIISESADNTIKFWSQQVNLQAFESGIKQEWLCFQTITTHTNHVFKKYKLKMEILVKVVFLSNLYNKQMIVNKNGSFVNFIRISSDSEMVLDYYIQFNNHLIFGAVSDDGQYLLTWDDTSKEIQIRNIMNE</sequence>
<evidence type="ECO:0000256" key="2">
    <source>
        <dbReference type="SAM" id="Coils"/>
    </source>
</evidence>
<keyword evidence="1" id="KW-0853">WD repeat</keyword>
<evidence type="ECO:0000256" key="1">
    <source>
        <dbReference type="PROSITE-ProRule" id="PRU00221"/>
    </source>
</evidence>
<dbReference type="PANTHER" id="PTHR19920">
    <property type="entry name" value="WD40 PROTEIN CIAO1"/>
    <property type="match status" value="1"/>
</dbReference>
<dbReference type="PANTHER" id="PTHR19920:SF0">
    <property type="entry name" value="CYTOSOLIC IRON-SULFUR PROTEIN ASSEMBLY PROTEIN CIAO1-RELATED"/>
    <property type="match status" value="1"/>
</dbReference>
<name>A0A8S1W7H3_9CILI</name>
<dbReference type="GO" id="GO:0016226">
    <property type="term" value="P:iron-sulfur cluster assembly"/>
    <property type="evidence" value="ECO:0007669"/>
    <property type="project" value="TreeGrafter"/>
</dbReference>
<evidence type="ECO:0000313" key="3">
    <source>
        <dbReference type="EMBL" id="CAD8183789.1"/>
    </source>
</evidence>
<organism evidence="3 4">
    <name type="scientific">Paramecium pentaurelia</name>
    <dbReference type="NCBI Taxonomy" id="43138"/>
    <lineage>
        <taxon>Eukaryota</taxon>
        <taxon>Sar</taxon>
        <taxon>Alveolata</taxon>
        <taxon>Ciliophora</taxon>
        <taxon>Intramacronucleata</taxon>
        <taxon>Oligohymenophorea</taxon>
        <taxon>Peniculida</taxon>
        <taxon>Parameciidae</taxon>
        <taxon>Paramecium</taxon>
    </lineage>
</organism>
<feature type="repeat" description="WD" evidence="1">
    <location>
        <begin position="317"/>
        <end position="349"/>
    </location>
</feature>
<dbReference type="GO" id="GO:0097361">
    <property type="term" value="C:cytosolic [4Fe-4S] assembly targeting complex"/>
    <property type="evidence" value="ECO:0007669"/>
    <property type="project" value="TreeGrafter"/>
</dbReference>
<accession>A0A8S1W7H3</accession>